<dbReference type="GO" id="GO:0031559">
    <property type="term" value="F:oxidosqualene cyclase activity"/>
    <property type="evidence" value="ECO:0007669"/>
    <property type="project" value="UniProtKB-ARBA"/>
</dbReference>
<dbReference type="FunFam" id="1.50.10.20:FF:000002">
    <property type="entry name" value="Terpene cyclase/mutase family member"/>
    <property type="match status" value="1"/>
</dbReference>
<evidence type="ECO:0008006" key="9">
    <source>
        <dbReference type="Google" id="ProtNLM"/>
    </source>
</evidence>
<keyword evidence="3" id="KW-0413">Isomerase</keyword>
<dbReference type="CDD" id="cd02892">
    <property type="entry name" value="SQCY_1"/>
    <property type="match status" value="1"/>
</dbReference>
<comment type="similarity">
    <text evidence="1">Belongs to the terpene cyclase/mutase family.</text>
</comment>
<evidence type="ECO:0000259" key="6">
    <source>
        <dbReference type="Pfam" id="PF13243"/>
    </source>
</evidence>
<evidence type="ECO:0000256" key="5">
    <source>
        <dbReference type="SAM" id="Phobius"/>
    </source>
</evidence>
<keyword evidence="2" id="KW-0677">Repeat</keyword>
<dbReference type="Pfam" id="PF13249">
    <property type="entry name" value="SQHop_cyclase_N"/>
    <property type="match status" value="1"/>
</dbReference>
<evidence type="ECO:0000256" key="4">
    <source>
        <dbReference type="SAM" id="MobiDB-lite"/>
    </source>
</evidence>
<dbReference type="Pfam" id="PF13243">
    <property type="entry name" value="SQHop_cyclase_C"/>
    <property type="match status" value="1"/>
</dbReference>
<dbReference type="SUPFAM" id="SSF48239">
    <property type="entry name" value="Terpenoid cyclases/Protein prenyltransferases"/>
    <property type="match status" value="2"/>
</dbReference>
<reference evidence="8" key="1">
    <citation type="submission" date="2021-01" db="EMBL/GenBank/DDBJ databases">
        <authorList>
            <person name="Corre E."/>
            <person name="Pelletier E."/>
            <person name="Niang G."/>
            <person name="Scheremetjew M."/>
            <person name="Finn R."/>
            <person name="Kale V."/>
            <person name="Holt S."/>
            <person name="Cochrane G."/>
            <person name="Meng A."/>
            <person name="Brown T."/>
            <person name="Cohen L."/>
        </authorList>
    </citation>
    <scope>NUCLEOTIDE SEQUENCE</scope>
    <source>
        <strain evidence="8">B596</strain>
    </source>
</reference>
<name>A0A7S0TAT4_9STRA</name>
<feature type="transmembrane region" description="Helical" evidence="5">
    <location>
        <begin position="96"/>
        <end position="118"/>
    </location>
</feature>
<dbReference type="GO" id="GO:0016104">
    <property type="term" value="P:triterpenoid biosynthetic process"/>
    <property type="evidence" value="ECO:0007669"/>
    <property type="project" value="InterPro"/>
</dbReference>
<dbReference type="AlphaFoldDB" id="A0A7S0TAT4"/>
<evidence type="ECO:0000256" key="2">
    <source>
        <dbReference type="ARBA" id="ARBA00022737"/>
    </source>
</evidence>
<feature type="transmembrane region" description="Helical" evidence="5">
    <location>
        <begin position="138"/>
        <end position="161"/>
    </location>
</feature>
<evidence type="ECO:0000256" key="3">
    <source>
        <dbReference type="ARBA" id="ARBA00023235"/>
    </source>
</evidence>
<dbReference type="Gene3D" id="1.50.10.20">
    <property type="match status" value="2"/>
</dbReference>
<dbReference type="InterPro" id="IPR032697">
    <property type="entry name" value="SQ_cyclase_N"/>
</dbReference>
<proteinExistence type="inferred from homology"/>
<dbReference type="GO" id="GO:0005811">
    <property type="term" value="C:lipid droplet"/>
    <property type="evidence" value="ECO:0007669"/>
    <property type="project" value="InterPro"/>
</dbReference>
<feature type="region of interest" description="Disordered" evidence="4">
    <location>
        <begin position="318"/>
        <end position="340"/>
    </location>
</feature>
<accession>A0A7S0TAT4</accession>
<dbReference type="SFLD" id="SFLDG01016">
    <property type="entry name" value="Prenyltransferase_Like_2"/>
    <property type="match status" value="1"/>
</dbReference>
<dbReference type="InterPro" id="IPR032696">
    <property type="entry name" value="SQ_cyclase_C"/>
</dbReference>
<sequence>MNASESTLVFADCGFAVGTSLQIPLSVVVLIYAVLLSGTTLLLATSAKNLQELGLRPHGKNLWEWWWSYNMNAKNGASGIPGYDPILGSFDPSSRAAFHFAAILGLWGFALQIVPLFMNESGDDSPALQICEGFMQHIVPSGALVVGIYSFVVGFVINYLLPGVSKPGGPRPHKIPRSPQFYKVRTVLAEDALKGWTFLAAEESHKATLKQFDSETLLTGEEAGRQTWFKLQNDNEEPATPSKRRISGLINTLLTPVKGKRSSSVDVVDESLVQTMALGGREKPGFEPSVNPNTNDQIFRAQQIRNYLRKFNDASEKAKNGDDVGLMPSPPPDLSSSPKTIEDSCRKAVQFYNMLLCDDGHWAGDYGGPHFLLPGLVVTWYVMNRPSKLIDEDQAKMMTHYIRVHQQVDGGWGSHIESPSTMFGSVLMYVALRLLGADKDDEACVKAREFMDEHGGALYTSSWSKFYLCILGVMDWKGHNSVPPEMWLLPNWIPFHPGRMWCHARMVYLPMGYLYGSKFIYATAETDPLIAELRTELYAKKSYDSIPWMKTRQLIAETDNYSPIPLVMKTLQNILARYENWTIFDWFRNYFRQRGLDFSIEYMKAEDLQTNFIDIGPVNKVLNMLSMYNIAKKDGNGDSEILVEKHMARVRDYLWVAEDGMKMQGYNGSQCWDTSFAAQALLEAELLDEFPDLTLKVWSYFEKTQILSTPVSRSSPAYAFESNDNRYKSYRHISEGGWPFSTSAHGWPISDCTGEGLKATLSLLKTKTVQDALESDSIVPISNERLYKAANILLTYQNEDGGWATYENNRGWGWYEQLNPSEVFGDIMIDYSYVECSMASLTALADFAEKFPDHRTDDVRRSIDKGRAFLISIQRDDGSWYGSWACCFCYGIWFGIEGLIKCGEPVDSPCIIKASKYLLKQQNPNGGWGEDFTSCYDKDYAKDSMKAYGDSEGSGVVNTAWALMALSYAKCDDVEAIRKGVQYLMKRQLPSGDWPQEGISGVFNRSIGITYTAYRNVFPIWALGRCREIYGEEALSSSSSSSWQL</sequence>
<gene>
    <name evidence="8" type="ORF">PDEL0327_LOCUS259</name>
</gene>
<keyword evidence="5" id="KW-0472">Membrane</keyword>
<protein>
    <recommendedName>
        <fullName evidence="9">Terpene cyclase/mutase family member</fullName>
    </recommendedName>
</protein>
<dbReference type="InterPro" id="IPR008930">
    <property type="entry name" value="Terpenoid_cyclase/PrenylTrfase"/>
</dbReference>
<keyword evidence="5" id="KW-0812">Transmembrane</keyword>
<feature type="domain" description="Squalene cyclase C-terminal" evidence="6">
    <location>
        <begin position="669"/>
        <end position="1027"/>
    </location>
</feature>
<dbReference type="NCBIfam" id="TIGR01787">
    <property type="entry name" value="squalene_cyclas"/>
    <property type="match status" value="1"/>
</dbReference>
<dbReference type="PANTHER" id="PTHR11764">
    <property type="entry name" value="TERPENE CYCLASE/MUTASE FAMILY MEMBER"/>
    <property type="match status" value="1"/>
</dbReference>
<dbReference type="EMBL" id="HBFG01000362">
    <property type="protein sequence ID" value="CAD8728482.1"/>
    <property type="molecule type" value="Transcribed_RNA"/>
</dbReference>
<dbReference type="InterPro" id="IPR018333">
    <property type="entry name" value="Squalene_cyclase"/>
</dbReference>
<keyword evidence="5" id="KW-1133">Transmembrane helix</keyword>
<dbReference type="PANTHER" id="PTHR11764:SF20">
    <property type="entry name" value="LANOSTEROL SYNTHASE"/>
    <property type="match status" value="1"/>
</dbReference>
<feature type="transmembrane region" description="Helical" evidence="5">
    <location>
        <begin position="23"/>
        <end position="44"/>
    </location>
</feature>
<evidence type="ECO:0000256" key="1">
    <source>
        <dbReference type="ARBA" id="ARBA00009755"/>
    </source>
</evidence>
<evidence type="ECO:0000313" key="8">
    <source>
        <dbReference type="EMBL" id="CAD8728482.1"/>
    </source>
</evidence>
<evidence type="ECO:0000259" key="7">
    <source>
        <dbReference type="Pfam" id="PF13249"/>
    </source>
</evidence>
<feature type="domain" description="Squalene cyclase N-terminal" evidence="7">
    <location>
        <begin position="383"/>
        <end position="609"/>
    </location>
</feature>
<organism evidence="8">
    <name type="scientific">Pseudo-nitzschia delicatissima</name>
    <dbReference type="NCBI Taxonomy" id="44447"/>
    <lineage>
        <taxon>Eukaryota</taxon>
        <taxon>Sar</taxon>
        <taxon>Stramenopiles</taxon>
        <taxon>Ochrophyta</taxon>
        <taxon>Bacillariophyta</taxon>
        <taxon>Bacillariophyceae</taxon>
        <taxon>Bacillariophycidae</taxon>
        <taxon>Bacillariales</taxon>
        <taxon>Bacillariaceae</taxon>
        <taxon>Pseudo-nitzschia</taxon>
    </lineage>
</organism>